<keyword evidence="4" id="KW-1185">Reference proteome</keyword>
<proteinExistence type="predicted"/>
<dbReference type="RefSeq" id="XP_008078821.1">
    <property type="nucleotide sequence ID" value="XM_008080630.1"/>
</dbReference>
<protein>
    <recommendedName>
        <fullName evidence="2">2EXR domain-containing protein</fullName>
    </recommendedName>
</protein>
<evidence type="ECO:0000313" key="3">
    <source>
        <dbReference type="EMBL" id="EPE33669.1"/>
    </source>
</evidence>
<dbReference type="GeneID" id="19465735"/>
<name>S3D966_GLAL2</name>
<dbReference type="Proteomes" id="UP000016922">
    <property type="component" value="Unassembled WGS sequence"/>
</dbReference>
<dbReference type="OrthoDB" id="3473305at2759"/>
<gene>
    <name evidence="3" type="ORF">GLAREA_06682</name>
</gene>
<dbReference type="EMBL" id="KE145357">
    <property type="protein sequence ID" value="EPE33669.1"/>
    <property type="molecule type" value="Genomic_DNA"/>
</dbReference>
<dbReference type="HOGENOM" id="CLU_681605_0_0_1"/>
<reference evidence="3 4" key="1">
    <citation type="journal article" date="2013" name="BMC Genomics">
        <title>Genomics-driven discovery of the pneumocandin biosynthetic gene cluster in the fungus Glarea lozoyensis.</title>
        <authorList>
            <person name="Chen L."/>
            <person name="Yue Q."/>
            <person name="Zhang X."/>
            <person name="Xiang M."/>
            <person name="Wang C."/>
            <person name="Li S."/>
            <person name="Che Y."/>
            <person name="Ortiz-Lopez F.J."/>
            <person name="Bills G.F."/>
            <person name="Liu X."/>
            <person name="An Z."/>
        </authorList>
    </citation>
    <scope>NUCLEOTIDE SEQUENCE [LARGE SCALE GENOMIC DNA]</scope>
    <source>
        <strain evidence="4">ATCC 20868 / MF5171</strain>
    </source>
</reference>
<feature type="region of interest" description="Disordered" evidence="1">
    <location>
        <begin position="1"/>
        <end position="53"/>
    </location>
</feature>
<sequence length="404" mass="45972">MFEEGVFHSGFESSTLPSGENPSEMSHDDIISSGASDSFAEIKRPSPENAECTSEISSLLAAEDATTSNSESSVSNIDDARNAVAVHGEFEPQPLKEFRLLSNLVIELQRMIYRTAARMPRFIHWGASNISPLFHLNREARAIALKENFLVERPYLNNTITGFYFHPARDIVYRDRFIHQPVALAQLYPEELQLWFLLPKPAEDPLSVYWEPSGEVRLRIDSQHDMTRYSHFLSNSQTGVVYSHVLHNKVAIHAANITRISFSIDVASRTGRAHISTLMESMLLRCRKFFPGLEEVICILWPHLDCGDDGHDFRVVKYPNGEGWATEFEKSHAITVHDSWMRLIYTEVAGDAAKKAIERLPGNFSEKNSSLDARKFGHANMFKLTFMRKKDQDKPTDDQFDNTY</sequence>
<dbReference type="Pfam" id="PF20150">
    <property type="entry name" value="2EXR"/>
    <property type="match status" value="1"/>
</dbReference>
<evidence type="ECO:0000313" key="4">
    <source>
        <dbReference type="Proteomes" id="UP000016922"/>
    </source>
</evidence>
<evidence type="ECO:0000256" key="1">
    <source>
        <dbReference type="SAM" id="MobiDB-lite"/>
    </source>
</evidence>
<dbReference type="InterPro" id="IPR045518">
    <property type="entry name" value="2EXR"/>
</dbReference>
<feature type="domain" description="2EXR" evidence="2">
    <location>
        <begin position="98"/>
        <end position="172"/>
    </location>
</feature>
<dbReference type="AlphaFoldDB" id="S3D966"/>
<accession>S3D966</accession>
<feature type="compositionally biased region" description="Polar residues" evidence="1">
    <location>
        <begin position="11"/>
        <end position="24"/>
    </location>
</feature>
<dbReference type="KEGG" id="glz:GLAREA_06682"/>
<organism evidence="3 4">
    <name type="scientific">Glarea lozoyensis (strain ATCC 20868 / MF5171)</name>
    <dbReference type="NCBI Taxonomy" id="1116229"/>
    <lineage>
        <taxon>Eukaryota</taxon>
        <taxon>Fungi</taxon>
        <taxon>Dikarya</taxon>
        <taxon>Ascomycota</taxon>
        <taxon>Pezizomycotina</taxon>
        <taxon>Leotiomycetes</taxon>
        <taxon>Helotiales</taxon>
        <taxon>Helotiaceae</taxon>
        <taxon>Glarea</taxon>
    </lineage>
</organism>
<evidence type="ECO:0000259" key="2">
    <source>
        <dbReference type="Pfam" id="PF20150"/>
    </source>
</evidence>